<organism evidence="2 3">
    <name type="scientific">Inhella crocodyli</name>
    <dbReference type="NCBI Taxonomy" id="2499851"/>
    <lineage>
        <taxon>Bacteria</taxon>
        <taxon>Pseudomonadati</taxon>
        <taxon>Pseudomonadota</taxon>
        <taxon>Betaproteobacteria</taxon>
        <taxon>Burkholderiales</taxon>
        <taxon>Sphaerotilaceae</taxon>
        <taxon>Inhella</taxon>
    </lineage>
</organism>
<protein>
    <recommendedName>
        <fullName evidence="4">TonB C-terminal domain-containing protein</fullName>
    </recommendedName>
</protein>
<gene>
    <name evidence="2" type="ORF">EOD73_09530</name>
</gene>
<keyword evidence="3" id="KW-1185">Reference proteome</keyword>
<dbReference type="AlphaFoldDB" id="A0A437LLM0"/>
<evidence type="ECO:0000313" key="2">
    <source>
        <dbReference type="EMBL" id="RVT86263.1"/>
    </source>
</evidence>
<name>A0A437LLM0_9BURK</name>
<feature type="chain" id="PRO_5019104921" description="TonB C-terminal domain-containing protein" evidence="1">
    <location>
        <begin position="23"/>
        <end position="126"/>
    </location>
</feature>
<dbReference type="RefSeq" id="WP_127682758.1">
    <property type="nucleotide sequence ID" value="NZ_SACM01000002.1"/>
</dbReference>
<evidence type="ECO:0008006" key="4">
    <source>
        <dbReference type="Google" id="ProtNLM"/>
    </source>
</evidence>
<feature type="signal peptide" evidence="1">
    <location>
        <begin position="1"/>
        <end position="22"/>
    </location>
</feature>
<comment type="caution">
    <text evidence="2">The sequence shown here is derived from an EMBL/GenBank/DDBJ whole genome shotgun (WGS) entry which is preliminary data.</text>
</comment>
<proteinExistence type="predicted"/>
<accession>A0A437LLM0</accession>
<sequence>MRRITSFAAVATLLSATAVAQAQSTPLRDDILAQCPALGEQLPELLASTKQQVDRQGSVQLELRVSPQGQLSVERLNGTRAYLVATRQAVQALQCPTAAAERYSLTVRFADDTPPKAATVRQLAAL</sequence>
<reference evidence="2 3" key="1">
    <citation type="submission" date="2019-01" db="EMBL/GenBank/DDBJ databases">
        <authorList>
            <person name="Chen W.-M."/>
        </authorList>
    </citation>
    <scope>NUCLEOTIDE SEQUENCE [LARGE SCALE GENOMIC DNA]</scope>
    <source>
        <strain evidence="2 3">CCP-18</strain>
    </source>
</reference>
<evidence type="ECO:0000256" key="1">
    <source>
        <dbReference type="SAM" id="SignalP"/>
    </source>
</evidence>
<dbReference type="Proteomes" id="UP000288587">
    <property type="component" value="Unassembled WGS sequence"/>
</dbReference>
<keyword evidence="1" id="KW-0732">Signal</keyword>
<evidence type="ECO:0000313" key="3">
    <source>
        <dbReference type="Proteomes" id="UP000288587"/>
    </source>
</evidence>
<dbReference type="EMBL" id="SACM01000002">
    <property type="protein sequence ID" value="RVT86263.1"/>
    <property type="molecule type" value="Genomic_DNA"/>
</dbReference>